<sequence length="96" mass="11301">MHGLLNSNRGRMRRRFGWILIVPILFLAMGALVWQLWNYLMPDLFHLSQISYLQACGLLLLSHILFRAGRGGGHGPWGRHARMKHREHWKKEHTVH</sequence>
<feature type="transmembrane region" description="Helical" evidence="1">
    <location>
        <begin position="16"/>
        <end position="37"/>
    </location>
</feature>
<evidence type="ECO:0000313" key="5">
    <source>
        <dbReference type="Proteomes" id="UP000231990"/>
    </source>
</evidence>
<gene>
    <name evidence="2" type="ORF">CH360_08355</name>
    <name evidence="3" type="ORF">CH373_13330</name>
</gene>
<dbReference type="Proteomes" id="UP000231990">
    <property type="component" value="Unassembled WGS sequence"/>
</dbReference>
<dbReference type="RefSeq" id="WP_100713577.1">
    <property type="nucleotide sequence ID" value="NZ_NPDY01000006.1"/>
</dbReference>
<evidence type="ECO:0000256" key="1">
    <source>
        <dbReference type="SAM" id="Phobius"/>
    </source>
</evidence>
<evidence type="ECO:0000313" key="4">
    <source>
        <dbReference type="Proteomes" id="UP000231962"/>
    </source>
</evidence>
<evidence type="ECO:0000313" key="2">
    <source>
        <dbReference type="EMBL" id="PJZ69909.1"/>
    </source>
</evidence>
<accession>A0A2M9ZL63</accession>
<dbReference type="OrthoDB" id="123053at2"/>
<keyword evidence="1" id="KW-0812">Transmembrane</keyword>
<keyword evidence="1" id="KW-1133">Transmembrane helix</keyword>
<evidence type="ECO:0000313" key="3">
    <source>
        <dbReference type="EMBL" id="PJZ72683.1"/>
    </source>
</evidence>
<dbReference type="EMBL" id="NPDZ01000008">
    <property type="protein sequence ID" value="PJZ72683.1"/>
    <property type="molecule type" value="Genomic_DNA"/>
</dbReference>
<proteinExistence type="predicted"/>
<dbReference type="AlphaFoldDB" id="A0A2M9ZL63"/>
<comment type="caution">
    <text evidence="3">The sequence shown here is derived from an EMBL/GenBank/DDBJ whole genome shotgun (WGS) entry which is preliminary data.</text>
</comment>
<keyword evidence="1" id="KW-0472">Membrane</keyword>
<organism evidence="3 5">
    <name type="scientific">Leptospira perolatii</name>
    <dbReference type="NCBI Taxonomy" id="2023191"/>
    <lineage>
        <taxon>Bacteria</taxon>
        <taxon>Pseudomonadati</taxon>
        <taxon>Spirochaetota</taxon>
        <taxon>Spirochaetia</taxon>
        <taxon>Leptospirales</taxon>
        <taxon>Leptospiraceae</taxon>
        <taxon>Leptospira</taxon>
    </lineage>
</organism>
<dbReference type="Proteomes" id="UP000231962">
    <property type="component" value="Unassembled WGS sequence"/>
</dbReference>
<name>A0A2M9ZL63_9LEPT</name>
<reference evidence="4 5" key="1">
    <citation type="submission" date="2017-07" db="EMBL/GenBank/DDBJ databases">
        <title>Leptospira spp. isolated from tropical soils.</title>
        <authorList>
            <person name="Thibeaux R."/>
            <person name="Iraola G."/>
            <person name="Ferres I."/>
            <person name="Bierque E."/>
            <person name="Girault D."/>
            <person name="Soupe-Gilbert M.-E."/>
            <person name="Picardeau M."/>
            <person name="Goarant C."/>
        </authorList>
    </citation>
    <scope>NUCLEOTIDE SEQUENCE [LARGE SCALE GENOMIC DNA]</scope>
    <source>
        <strain evidence="3 5">FH1-B-B1</strain>
        <strain evidence="2 4">FH1-B-C1</strain>
    </source>
</reference>
<protein>
    <submittedName>
        <fullName evidence="3">Uncharacterized protein</fullName>
    </submittedName>
</protein>
<keyword evidence="4" id="KW-1185">Reference proteome</keyword>
<dbReference type="EMBL" id="NPDY01000006">
    <property type="protein sequence ID" value="PJZ69909.1"/>
    <property type="molecule type" value="Genomic_DNA"/>
</dbReference>